<reference evidence="2" key="1">
    <citation type="journal article" date="2019" name="Int. J. Syst. Evol. Microbiol.">
        <title>The Global Catalogue of Microorganisms (GCM) 10K type strain sequencing project: providing services to taxonomists for standard genome sequencing and annotation.</title>
        <authorList>
            <consortium name="The Broad Institute Genomics Platform"/>
            <consortium name="The Broad Institute Genome Sequencing Center for Infectious Disease"/>
            <person name="Wu L."/>
            <person name="Ma J."/>
        </authorList>
    </citation>
    <scope>NUCLEOTIDE SEQUENCE [LARGE SCALE GENOMIC DNA]</scope>
    <source>
        <strain evidence="2">CCUG 59778</strain>
    </source>
</reference>
<dbReference type="EMBL" id="JBHSEC010000002">
    <property type="protein sequence ID" value="MFC4409430.1"/>
    <property type="molecule type" value="Genomic_DNA"/>
</dbReference>
<dbReference type="Proteomes" id="UP001595817">
    <property type="component" value="Unassembled WGS sequence"/>
</dbReference>
<comment type="caution">
    <text evidence="1">The sequence shown here is derived from an EMBL/GenBank/DDBJ whole genome shotgun (WGS) entry which is preliminary data.</text>
</comment>
<name>A0ABV8X5T7_9LACT</name>
<organism evidence="1 2">
    <name type="scientific">Chungangia koreensis</name>
    <dbReference type="NCBI Taxonomy" id="752657"/>
    <lineage>
        <taxon>Bacteria</taxon>
        <taxon>Bacillati</taxon>
        <taxon>Bacillota</taxon>
        <taxon>Bacilli</taxon>
        <taxon>Lactobacillales</taxon>
        <taxon>Chungangia</taxon>
    </lineage>
</organism>
<accession>A0ABV8X5T7</accession>
<gene>
    <name evidence="1" type="ORF">ACFOZY_03150</name>
</gene>
<sequence length="71" mass="8201">MDKSVIQQEVLRTMLKNGYDIRGAYGVIPEEIISKVKREYQNRLMEGYNKKVNSINAKQTKSNITRALLNV</sequence>
<evidence type="ECO:0000313" key="2">
    <source>
        <dbReference type="Proteomes" id="UP001595817"/>
    </source>
</evidence>
<dbReference type="RefSeq" id="WP_378152156.1">
    <property type="nucleotide sequence ID" value="NZ_JBHSEC010000002.1"/>
</dbReference>
<keyword evidence="2" id="KW-1185">Reference proteome</keyword>
<evidence type="ECO:0000313" key="1">
    <source>
        <dbReference type="EMBL" id="MFC4409430.1"/>
    </source>
</evidence>
<proteinExistence type="predicted"/>
<protein>
    <submittedName>
        <fullName evidence="1">Uncharacterized protein</fullName>
    </submittedName>
</protein>